<organism evidence="1 2">
    <name type="scientific">Paenibacillus provencensis</name>
    <dbReference type="NCBI Taxonomy" id="441151"/>
    <lineage>
        <taxon>Bacteria</taxon>
        <taxon>Bacillati</taxon>
        <taxon>Bacillota</taxon>
        <taxon>Bacilli</taxon>
        <taxon>Bacillales</taxon>
        <taxon>Paenibacillaceae</taxon>
        <taxon>Paenibacillus</taxon>
    </lineage>
</organism>
<dbReference type="RefSeq" id="WP_251584942.1">
    <property type="nucleotide sequence ID" value="NZ_JBHTKX010000001.1"/>
</dbReference>
<dbReference type="EMBL" id="JBHTKX010000001">
    <property type="protein sequence ID" value="MFD1126617.1"/>
    <property type="molecule type" value="Genomic_DNA"/>
</dbReference>
<comment type="caution">
    <text evidence="1">The sequence shown here is derived from an EMBL/GenBank/DDBJ whole genome shotgun (WGS) entry which is preliminary data.</text>
</comment>
<dbReference type="Proteomes" id="UP001597169">
    <property type="component" value="Unassembled WGS sequence"/>
</dbReference>
<protein>
    <submittedName>
        <fullName evidence="1">Uncharacterized protein</fullName>
    </submittedName>
</protein>
<evidence type="ECO:0000313" key="2">
    <source>
        <dbReference type="Proteomes" id="UP001597169"/>
    </source>
</evidence>
<name>A0ABW3PS45_9BACL</name>
<proteinExistence type="predicted"/>
<reference evidence="2" key="1">
    <citation type="journal article" date="2019" name="Int. J. Syst. Evol. Microbiol.">
        <title>The Global Catalogue of Microorganisms (GCM) 10K type strain sequencing project: providing services to taxonomists for standard genome sequencing and annotation.</title>
        <authorList>
            <consortium name="The Broad Institute Genomics Platform"/>
            <consortium name="The Broad Institute Genome Sequencing Center for Infectious Disease"/>
            <person name="Wu L."/>
            <person name="Ma J."/>
        </authorList>
    </citation>
    <scope>NUCLEOTIDE SEQUENCE [LARGE SCALE GENOMIC DNA]</scope>
    <source>
        <strain evidence="2">CCUG 53519</strain>
    </source>
</reference>
<evidence type="ECO:0000313" key="1">
    <source>
        <dbReference type="EMBL" id="MFD1126617.1"/>
    </source>
</evidence>
<sequence length="72" mass="8163">MRTWTREGYEVVEAELNFDLHQFEVIQDGEVVATIVPPDMESMEQIVSDLDAGEGVNGWEDGMGNTIYIEKK</sequence>
<gene>
    <name evidence="1" type="ORF">ACFQ3J_00315</name>
</gene>
<accession>A0ABW3PS45</accession>
<keyword evidence="2" id="KW-1185">Reference proteome</keyword>